<proteinExistence type="predicted"/>
<dbReference type="Proteomes" id="UP000287033">
    <property type="component" value="Unassembled WGS sequence"/>
</dbReference>
<accession>A0A401SSA0</accession>
<dbReference type="AlphaFoldDB" id="A0A401SSA0"/>
<dbReference type="EMBL" id="BEZZ01000502">
    <property type="protein sequence ID" value="GCC33275.1"/>
    <property type="molecule type" value="Genomic_DNA"/>
</dbReference>
<sequence length="93" mass="10681">MADCTRCYLLTEVAAVLRTRNLTLHHSQHCAELSNVRVTARQVVAISATPGRAYFFDGTPLLYYYNLTTVMVQTKYRQTDIGDTSEERTRHRL</sequence>
<keyword evidence="2" id="KW-1185">Reference proteome</keyword>
<evidence type="ECO:0000313" key="1">
    <source>
        <dbReference type="EMBL" id="GCC33275.1"/>
    </source>
</evidence>
<gene>
    <name evidence="1" type="ORF">chiPu_0011744</name>
</gene>
<evidence type="ECO:0000313" key="2">
    <source>
        <dbReference type="Proteomes" id="UP000287033"/>
    </source>
</evidence>
<name>A0A401SSA0_CHIPU</name>
<protein>
    <submittedName>
        <fullName evidence="1">Uncharacterized protein</fullName>
    </submittedName>
</protein>
<reference evidence="1 2" key="1">
    <citation type="journal article" date="2018" name="Nat. Ecol. Evol.">
        <title>Shark genomes provide insights into elasmobranch evolution and the origin of vertebrates.</title>
        <authorList>
            <person name="Hara Y"/>
            <person name="Yamaguchi K"/>
            <person name="Onimaru K"/>
            <person name="Kadota M"/>
            <person name="Koyanagi M"/>
            <person name="Keeley SD"/>
            <person name="Tatsumi K"/>
            <person name="Tanaka K"/>
            <person name="Motone F"/>
            <person name="Kageyama Y"/>
            <person name="Nozu R"/>
            <person name="Adachi N"/>
            <person name="Nishimura O"/>
            <person name="Nakagawa R"/>
            <person name="Tanegashima C"/>
            <person name="Kiyatake I"/>
            <person name="Matsumoto R"/>
            <person name="Murakumo K"/>
            <person name="Nishida K"/>
            <person name="Terakita A"/>
            <person name="Kuratani S"/>
            <person name="Sato K"/>
            <person name="Hyodo S Kuraku.S."/>
        </authorList>
    </citation>
    <scope>NUCLEOTIDE SEQUENCE [LARGE SCALE GENOMIC DNA]</scope>
</reference>
<comment type="caution">
    <text evidence="1">The sequence shown here is derived from an EMBL/GenBank/DDBJ whole genome shotgun (WGS) entry which is preliminary data.</text>
</comment>
<organism evidence="1 2">
    <name type="scientific">Chiloscyllium punctatum</name>
    <name type="common">Brownbanded bambooshark</name>
    <name type="synonym">Hemiscyllium punctatum</name>
    <dbReference type="NCBI Taxonomy" id="137246"/>
    <lineage>
        <taxon>Eukaryota</taxon>
        <taxon>Metazoa</taxon>
        <taxon>Chordata</taxon>
        <taxon>Craniata</taxon>
        <taxon>Vertebrata</taxon>
        <taxon>Chondrichthyes</taxon>
        <taxon>Elasmobranchii</taxon>
        <taxon>Galeomorphii</taxon>
        <taxon>Galeoidea</taxon>
        <taxon>Orectolobiformes</taxon>
        <taxon>Hemiscylliidae</taxon>
        <taxon>Chiloscyllium</taxon>
    </lineage>
</organism>